<evidence type="ECO:0000313" key="2">
    <source>
        <dbReference type="Proteomes" id="UP000593568"/>
    </source>
</evidence>
<proteinExistence type="predicted"/>
<organism evidence="1 2">
    <name type="scientific">Gossypium trilobum</name>
    <dbReference type="NCBI Taxonomy" id="34281"/>
    <lineage>
        <taxon>Eukaryota</taxon>
        <taxon>Viridiplantae</taxon>
        <taxon>Streptophyta</taxon>
        <taxon>Embryophyta</taxon>
        <taxon>Tracheophyta</taxon>
        <taxon>Spermatophyta</taxon>
        <taxon>Magnoliopsida</taxon>
        <taxon>eudicotyledons</taxon>
        <taxon>Gunneridae</taxon>
        <taxon>Pentapetalae</taxon>
        <taxon>rosids</taxon>
        <taxon>malvids</taxon>
        <taxon>Malvales</taxon>
        <taxon>Malvaceae</taxon>
        <taxon>Malvoideae</taxon>
        <taxon>Gossypium</taxon>
    </lineage>
</organism>
<evidence type="ECO:0000313" key="1">
    <source>
        <dbReference type="EMBL" id="MBA0763497.1"/>
    </source>
</evidence>
<reference evidence="1 2" key="1">
    <citation type="journal article" date="2019" name="Genome Biol. Evol.">
        <title>Insights into the evolution of the New World diploid cottons (Gossypium, subgenus Houzingenia) based on genome sequencing.</title>
        <authorList>
            <person name="Grover C.E."/>
            <person name="Arick M.A. 2nd"/>
            <person name="Thrash A."/>
            <person name="Conover J.L."/>
            <person name="Sanders W.S."/>
            <person name="Peterson D.G."/>
            <person name="Frelichowski J.E."/>
            <person name="Scheffler J.A."/>
            <person name="Scheffler B.E."/>
            <person name="Wendel J.F."/>
        </authorList>
    </citation>
    <scope>NUCLEOTIDE SEQUENCE [LARGE SCALE GENOMIC DNA]</scope>
    <source>
        <strain evidence="1">8</strain>
        <tissue evidence="1">Leaf</tissue>
    </source>
</reference>
<evidence type="ECO:0008006" key="3">
    <source>
        <dbReference type="Google" id="ProtNLM"/>
    </source>
</evidence>
<sequence length="282" mass="32538">MDKLVWCGKVSGGFSVHNGYKNLLQEHHSTTGNNGQNTYSPIYKRTIEAGATLKNQDYELIESTEHAFRDCPSVVEIWEKLDIRWPQEQNQMGDDTMHFILRFIHELDGLNQRLPARRVVGEQWRPPETVEGQVLHFKVFINTNIPTAFAAEALSCLQETEFGIDLGLERVMIEGDSLTANKGAHVLAQEGLQSEEVTYLQHRLPKAVEMVVDDESGHFWLQDNSNRKECCAMERNHRPLVDLNKWLGKQRYLESGLDMGKILFRGDSRKKWGYLRWSESHR</sequence>
<gene>
    <name evidence="1" type="ORF">Gotri_012931</name>
</gene>
<dbReference type="Proteomes" id="UP000593568">
    <property type="component" value="Unassembled WGS sequence"/>
</dbReference>
<protein>
    <recommendedName>
        <fullName evidence="3">RNase H type-1 domain-containing protein</fullName>
    </recommendedName>
</protein>
<accession>A0A7J9DRY9</accession>
<keyword evidence="2" id="KW-1185">Reference proteome</keyword>
<dbReference type="AlphaFoldDB" id="A0A7J9DRY9"/>
<dbReference type="EMBL" id="JABEZW010000004">
    <property type="protein sequence ID" value="MBA0763497.1"/>
    <property type="molecule type" value="Genomic_DNA"/>
</dbReference>
<name>A0A7J9DRY9_9ROSI</name>
<comment type="caution">
    <text evidence="1">The sequence shown here is derived from an EMBL/GenBank/DDBJ whole genome shotgun (WGS) entry which is preliminary data.</text>
</comment>